<protein>
    <submittedName>
        <fullName evidence="3">DNA replication protein DnaC</fullName>
    </submittedName>
</protein>
<dbReference type="NCBIfam" id="NF005378">
    <property type="entry name" value="PRK06921.1"/>
    <property type="match status" value="1"/>
</dbReference>
<name>A0A368VXG3_9BACL</name>
<organism evidence="3 4">
    <name type="scientific">Paenibacillus prosopidis</name>
    <dbReference type="NCBI Taxonomy" id="630520"/>
    <lineage>
        <taxon>Bacteria</taxon>
        <taxon>Bacillati</taxon>
        <taxon>Bacillota</taxon>
        <taxon>Bacilli</taxon>
        <taxon>Bacillales</taxon>
        <taxon>Paenibacillaceae</taxon>
        <taxon>Paenibacillus</taxon>
    </lineage>
</organism>
<proteinExistence type="inferred from homology"/>
<evidence type="ECO:0000259" key="2">
    <source>
        <dbReference type="SMART" id="SM00382"/>
    </source>
</evidence>
<dbReference type="SUPFAM" id="SSF52540">
    <property type="entry name" value="P-loop containing nucleoside triphosphate hydrolases"/>
    <property type="match status" value="1"/>
</dbReference>
<dbReference type="Proteomes" id="UP000252415">
    <property type="component" value="Unassembled WGS sequence"/>
</dbReference>
<dbReference type="Pfam" id="PF00308">
    <property type="entry name" value="Bac_DnaA"/>
    <property type="match status" value="1"/>
</dbReference>
<dbReference type="InterPro" id="IPR020591">
    <property type="entry name" value="Chromosome_initiator_DnaA-like"/>
</dbReference>
<sequence>MVPMDRWVDCKCKRNRDIGRTFKSSKITEEFLLKRFENFGLERRPAIIRSAFQTAKVYADNFQQLRNSRENSICLLGNPGSGKTHLLMAVANELMNQNVKVLYFPWVEGFNEIKDDLSQMDERISRLQKVDVLFIDDMWKGRKSPTEFQIEQAFAIINYRYMEKKPILISSERSIDQMCDIDEALGSRINEMCKDFRIVMKGGRELNYRLREEEVQWELL</sequence>
<dbReference type="EMBL" id="QPJD01000012">
    <property type="protein sequence ID" value="RCW44242.1"/>
    <property type="molecule type" value="Genomic_DNA"/>
</dbReference>
<dbReference type="CDD" id="cd00009">
    <property type="entry name" value="AAA"/>
    <property type="match status" value="1"/>
</dbReference>
<dbReference type="GO" id="GO:0006260">
    <property type="term" value="P:DNA replication"/>
    <property type="evidence" value="ECO:0007669"/>
    <property type="project" value="UniProtKB-KW"/>
</dbReference>
<dbReference type="PRINTS" id="PR00051">
    <property type="entry name" value="DNAA"/>
</dbReference>
<dbReference type="InterPro" id="IPR027417">
    <property type="entry name" value="P-loop_NTPase"/>
</dbReference>
<evidence type="ECO:0000256" key="1">
    <source>
        <dbReference type="RuleBase" id="RU004227"/>
    </source>
</evidence>
<dbReference type="InterPro" id="IPR013317">
    <property type="entry name" value="DnaA_dom"/>
</dbReference>
<dbReference type="InterPro" id="IPR003593">
    <property type="entry name" value="AAA+_ATPase"/>
</dbReference>
<keyword evidence="1" id="KW-0235">DNA replication</keyword>
<feature type="domain" description="AAA+ ATPase" evidence="2">
    <location>
        <begin position="69"/>
        <end position="204"/>
    </location>
</feature>
<keyword evidence="4" id="KW-1185">Reference proteome</keyword>
<dbReference type="AlphaFoldDB" id="A0A368VXG3"/>
<comment type="similarity">
    <text evidence="1">Belongs to the DnaA family.</text>
</comment>
<dbReference type="PANTHER" id="PTHR30050:SF10">
    <property type="entry name" value="PHAGE-LIKE ELEMENT PBSX PROTEIN XKDC"/>
    <property type="match status" value="1"/>
</dbReference>
<dbReference type="Gene3D" id="3.40.50.300">
    <property type="entry name" value="P-loop containing nucleotide triphosphate hydrolases"/>
    <property type="match status" value="1"/>
</dbReference>
<reference evidence="3 4" key="1">
    <citation type="submission" date="2018-07" db="EMBL/GenBank/DDBJ databases">
        <title>Genomic Encyclopedia of Type Strains, Phase III (KMG-III): the genomes of soil and plant-associated and newly described type strains.</title>
        <authorList>
            <person name="Whitman W."/>
        </authorList>
    </citation>
    <scope>NUCLEOTIDE SEQUENCE [LARGE SCALE GENOMIC DNA]</scope>
    <source>
        <strain evidence="3 4">CECT 7506</strain>
    </source>
</reference>
<gene>
    <name evidence="3" type="ORF">DFP97_112106</name>
</gene>
<comment type="caution">
    <text evidence="3">The sequence shown here is derived from an EMBL/GenBank/DDBJ whole genome shotgun (WGS) entry which is preliminary data.</text>
</comment>
<evidence type="ECO:0000313" key="4">
    <source>
        <dbReference type="Proteomes" id="UP000252415"/>
    </source>
</evidence>
<dbReference type="PANTHER" id="PTHR30050">
    <property type="entry name" value="CHROMOSOMAL REPLICATION INITIATOR PROTEIN DNAA"/>
    <property type="match status" value="1"/>
</dbReference>
<accession>A0A368VXG3</accession>
<evidence type="ECO:0000313" key="3">
    <source>
        <dbReference type="EMBL" id="RCW44242.1"/>
    </source>
</evidence>
<dbReference type="SMART" id="SM00382">
    <property type="entry name" value="AAA"/>
    <property type="match status" value="1"/>
</dbReference>